<dbReference type="PANTHER" id="PTHR48070">
    <property type="entry name" value="ESTERASE OVCA2"/>
    <property type="match status" value="1"/>
</dbReference>
<name>A0A2K3QA63_9HYPO</name>
<dbReference type="OrthoDB" id="2094269at2759"/>
<evidence type="ECO:0000259" key="3">
    <source>
        <dbReference type="Pfam" id="PF03959"/>
    </source>
</evidence>
<reference evidence="4 5" key="1">
    <citation type="submission" date="2017-08" db="EMBL/GenBank/DDBJ databases">
        <title>Harnessing the power of phylogenomics to disentangle the directionality and signatures of interkingdom host jumping in the parasitic fungal genus Tolypocladium.</title>
        <authorList>
            <person name="Quandt C.A."/>
            <person name="Patterson W."/>
            <person name="Spatafora J.W."/>
        </authorList>
    </citation>
    <scope>NUCLEOTIDE SEQUENCE [LARGE SCALE GENOMIC DNA]</scope>
    <source>
        <strain evidence="4 5">CBS 113982</strain>
    </source>
</reference>
<dbReference type="PANTHER" id="PTHR48070:SF3">
    <property type="entry name" value="ESTERASE DBAE-RELATED"/>
    <property type="match status" value="1"/>
</dbReference>
<dbReference type="GO" id="GO:0016787">
    <property type="term" value="F:hydrolase activity"/>
    <property type="evidence" value="ECO:0007669"/>
    <property type="project" value="UniProtKB-KW"/>
</dbReference>
<dbReference type="Pfam" id="PF03959">
    <property type="entry name" value="FSH1"/>
    <property type="match status" value="1"/>
</dbReference>
<keyword evidence="5" id="KW-1185">Reference proteome</keyword>
<accession>A0A2K3QA63</accession>
<evidence type="ECO:0000313" key="5">
    <source>
        <dbReference type="Proteomes" id="UP000236621"/>
    </source>
</evidence>
<feature type="domain" description="Serine hydrolase" evidence="3">
    <location>
        <begin position="16"/>
        <end position="247"/>
    </location>
</feature>
<dbReference type="Gene3D" id="3.40.50.1820">
    <property type="entry name" value="alpha/beta hydrolase"/>
    <property type="match status" value="1"/>
</dbReference>
<dbReference type="GO" id="GO:0005634">
    <property type="term" value="C:nucleus"/>
    <property type="evidence" value="ECO:0007669"/>
    <property type="project" value="TreeGrafter"/>
</dbReference>
<proteinExistence type="inferred from homology"/>
<dbReference type="GO" id="GO:0005737">
    <property type="term" value="C:cytoplasm"/>
    <property type="evidence" value="ECO:0007669"/>
    <property type="project" value="TreeGrafter"/>
</dbReference>
<organism evidence="4 5">
    <name type="scientific">Tolypocladium capitatum</name>
    <dbReference type="NCBI Taxonomy" id="45235"/>
    <lineage>
        <taxon>Eukaryota</taxon>
        <taxon>Fungi</taxon>
        <taxon>Dikarya</taxon>
        <taxon>Ascomycota</taxon>
        <taxon>Pezizomycotina</taxon>
        <taxon>Sordariomycetes</taxon>
        <taxon>Hypocreomycetidae</taxon>
        <taxon>Hypocreales</taxon>
        <taxon>Ophiocordycipitaceae</taxon>
        <taxon>Tolypocladium</taxon>
    </lineage>
</organism>
<comment type="caution">
    <text evidence="4">The sequence shown here is derived from an EMBL/GenBank/DDBJ whole genome shotgun (WGS) entry which is preliminary data.</text>
</comment>
<dbReference type="InterPro" id="IPR050593">
    <property type="entry name" value="LovG"/>
</dbReference>
<evidence type="ECO:0000256" key="1">
    <source>
        <dbReference type="ARBA" id="ARBA00005863"/>
    </source>
</evidence>
<evidence type="ECO:0000313" key="4">
    <source>
        <dbReference type="EMBL" id="PNY24383.1"/>
    </source>
</evidence>
<dbReference type="EMBL" id="NRSZ01000900">
    <property type="protein sequence ID" value="PNY24383.1"/>
    <property type="molecule type" value="Genomic_DNA"/>
</dbReference>
<dbReference type="GO" id="GO:0044550">
    <property type="term" value="P:secondary metabolite biosynthetic process"/>
    <property type="evidence" value="ECO:0007669"/>
    <property type="project" value="TreeGrafter"/>
</dbReference>
<dbReference type="Proteomes" id="UP000236621">
    <property type="component" value="Unassembled WGS sequence"/>
</dbReference>
<dbReference type="InterPro" id="IPR005645">
    <property type="entry name" value="FSH-like_dom"/>
</dbReference>
<dbReference type="SUPFAM" id="SSF53474">
    <property type="entry name" value="alpha/beta-Hydrolases"/>
    <property type="match status" value="1"/>
</dbReference>
<dbReference type="InterPro" id="IPR029058">
    <property type="entry name" value="AB_hydrolase_fold"/>
</dbReference>
<protein>
    <submittedName>
        <fullName evidence="4">Esterase LovG</fullName>
    </submittedName>
</protein>
<dbReference type="AlphaFoldDB" id="A0A2K3QA63"/>
<comment type="similarity">
    <text evidence="1">Belongs to the LovG family.</text>
</comment>
<sequence length="263" mass="28641">MTRNTADPPPSALALPRVLCLHGGGVNAQVFRLQCRGLITRLAPSLRFVFADAPFDSDPHEAIVSFYGDCAPFYRWQRWQHDQPEVPGADVAALAVAACRRAMDEDAGTGPWVGVLGFSQGAKVAASLLWAQEKLGGDGEQPPPLLAHFRFGVIMAGGPPLIRLDARVPAPRHVADATHLSLDFDDWPESSDGEHALSIPTVHVHGLLDPGLERHRQLMQTYCKPGTAWLVEWQGDHRLPLKPRDVEAVATQILQLAERTGAI</sequence>
<gene>
    <name evidence="4" type="ORF">TCAP_05675</name>
</gene>
<keyword evidence="2" id="KW-0378">Hydrolase</keyword>
<evidence type="ECO:0000256" key="2">
    <source>
        <dbReference type="ARBA" id="ARBA00022801"/>
    </source>
</evidence>